<dbReference type="PANTHER" id="PTHR42748">
    <property type="entry name" value="NITROGEN METABOLITE REPRESSION PROTEIN NMRA FAMILY MEMBER"/>
    <property type="match status" value="1"/>
</dbReference>
<dbReference type="SUPFAM" id="SSF51735">
    <property type="entry name" value="NAD(P)-binding Rossmann-fold domains"/>
    <property type="match status" value="1"/>
</dbReference>
<dbReference type="PANTHER" id="PTHR42748:SF14">
    <property type="entry name" value="SNOAL-LIKE DOMAIN-CONTAINING PROTEIN"/>
    <property type="match status" value="1"/>
</dbReference>
<comment type="similarity">
    <text evidence="1">Belongs to the NmrA-type oxidoreductase family.</text>
</comment>
<dbReference type="Proteomes" id="UP001175261">
    <property type="component" value="Unassembled WGS sequence"/>
</dbReference>
<organism evidence="4 5">
    <name type="scientific">Sarocladium strictum</name>
    <name type="common">Black bundle disease fungus</name>
    <name type="synonym">Acremonium strictum</name>
    <dbReference type="NCBI Taxonomy" id="5046"/>
    <lineage>
        <taxon>Eukaryota</taxon>
        <taxon>Fungi</taxon>
        <taxon>Dikarya</taxon>
        <taxon>Ascomycota</taxon>
        <taxon>Pezizomycotina</taxon>
        <taxon>Sordariomycetes</taxon>
        <taxon>Hypocreomycetidae</taxon>
        <taxon>Hypocreales</taxon>
        <taxon>Sarocladiaceae</taxon>
        <taxon>Sarocladium</taxon>
    </lineage>
</organism>
<accession>A0AA39GJ77</accession>
<proteinExistence type="inferred from homology"/>
<evidence type="ECO:0000313" key="5">
    <source>
        <dbReference type="Proteomes" id="UP001175261"/>
    </source>
</evidence>
<dbReference type="GO" id="GO:0005634">
    <property type="term" value="C:nucleus"/>
    <property type="evidence" value="ECO:0007669"/>
    <property type="project" value="TreeGrafter"/>
</dbReference>
<dbReference type="EMBL" id="JAPDFR010000003">
    <property type="protein sequence ID" value="KAK0387944.1"/>
    <property type="molecule type" value="Genomic_DNA"/>
</dbReference>
<evidence type="ECO:0000259" key="3">
    <source>
        <dbReference type="Pfam" id="PF05368"/>
    </source>
</evidence>
<dbReference type="InterPro" id="IPR036291">
    <property type="entry name" value="NAD(P)-bd_dom_sf"/>
</dbReference>
<reference evidence="4" key="1">
    <citation type="submission" date="2022-10" db="EMBL/GenBank/DDBJ databases">
        <title>Determination and structural analysis of whole genome sequence of Sarocladium strictum F4-1.</title>
        <authorList>
            <person name="Hu L."/>
            <person name="Jiang Y."/>
        </authorList>
    </citation>
    <scope>NUCLEOTIDE SEQUENCE</scope>
    <source>
        <strain evidence="4">F4-1</strain>
    </source>
</reference>
<dbReference type="InterPro" id="IPR008030">
    <property type="entry name" value="NmrA-like"/>
</dbReference>
<evidence type="ECO:0000256" key="1">
    <source>
        <dbReference type="ARBA" id="ARBA00006328"/>
    </source>
</evidence>
<dbReference type="InterPro" id="IPR051164">
    <property type="entry name" value="NmrA-like_oxidored"/>
</dbReference>
<protein>
    <recommendedName>
        <fullName evidence="3">NmrA-like domain-containing protein</fullName>
    </recommendedName>
</protein>
<dbReference type="Gene3D" id="3.90.25.10">
    <property type="entry name" value="UDP-galactose 4-epimerase, domain 1"/>
    <property type="match status" value="1"/>
</dbReference>
<dbReference type="Gene3D" id="3.40.50.720">
    <property type="entry name" value="NAD(P)-binding Rossmann-like Domain"/>
    <property type="match status" value="1"/>
</dbReference>
<keyword evidence="5" id="KW-1185">Reference proteome</keyword>
<evidence type="ECO:0000256" key="2">
    <source>
        <dbReference type="ARBA" id="ARBA00022857"/>
    </source>
</evidence>
<name>A0AA39GJ77_SARSR</name>
<comment type="caution">
    <text evidence="4">The sequence shown here is derived from an EMBL/GenBank/DDBJ whole genome shotgun (WGS) entry which is preliminary data.</text>
</comment>
<evidence type="ECO:0000313" key="4">
    <source>
        <dbReference type="EMBL" id="KAK0387944.1"/>
    </source>
</evidence>
<feature type="domain" description="NmrA-like" evidence="3">
    <location>
        <begin position="4"/>
        <end position="277"/>
    </location>
</feature>
<sequence>MPATKVFVVGGTGAQGTPVVRGLVSDGKYAVKVLTRDVQSTRAQQLQSLSPKVELFQGNAISEADLRKGLEGCDGLFLNIDGFTVGEKAETFWTMRIYELAVEYKIKHFIFGNLDYGLRKGGYQAKYRTGHYDGKGRMADWLLAQHRLNRGLPFYDMSLAIFTTGPYIEMTLSQGTPMAPVVEADDNGEEVVMWKVPLTENGAVVHVSLDDCAYYVRWLFDHPEYDGLDLEVAVEHVHYAELAAAFERVTGCKAKFVDISMEEYWATGPMAARASAPAGYTADINESGTLSVKDNFTGFWNVWRDSGKNEGVVKRDYALLDKIHPQRIRTVEQFFRLEEERAKAEGTTLLGRIKNPRPVLKLQADFMKKALERMSKA</sequence>
<gene>
    <name evidence="4" type="ORF">NLU13_4188</name>
</gene>
<keyword evidence="2" id="KW-0521">NADP</keyword>
<dbReference type="AlphaFoldDB" id="A0AA39GJ77"/>
<dbReference type="Pfam" id="PF05368">
    <property type="entry name" value="NmrA"/>
    <property type="match status" value="1"/>
</dbReference>